<evidence type="ECO:0000256" key="8">
    <source>
        <dbReference type="SAM" id="SignalP"/>
    </source>
</evidence>
<dbReference type="GO" id="GO:0009279">
    <property type="term" value="C:cell outer membrane"/>
    <property type="evidence" value="ECO:0007669"/>
    <property type="project" value="UniProtKB-SubCell"/>
</dbReference>
<evidence type="ECO:0000313" key="10">
    <source>
        <dbReference type="Proteomes" id="UP000637906"/>
    </source>
</evidence>
<dbReference type="GO" id="GO:0015562">
    <property type="term" value="F:efflux transmembrane transporter activity"/>
    <property type="evidence" value="ECO:0007669"/>
    <property type="project" value="InterPro"/>
</dbReference>
<keyword evidence="7" id="KW-0998">Cell outer membrane</keyword>
<dbReference type="GO" id="GO:1990281">
    <property type="term" value="C:efflux pump complex"/>
    <property type="evidence" value="ECO:0007669"/>
    <property type="project" value="TreeGrafter"/>
</dbReference>
<keyword evidence="6" id="KW-0472">Membrane</keyword>
<gene>
    <name evidence="9" type="ORF">sL5_04360</name>
</gene>
<evidence type="ECO:0000256" key="4">
    <source>
        <dbReference type="ARBA" id="ARBA00022452"/>
    </source>
</evidence>
<evidence type="ECO:0000256" key="6">
    <source>
        <dbReference type="ARBA" id="ARBA00023136"/>
    </source>
</evidence>
<name>A0A8J3HPT6_9RICK</name>
<evidence type="ECO:0000256" key="7">
    <source>
        <dbReference type="ARBA" id="ARBA00023237"/>
    </source>
</evidence>
<dbReference type="PANTHER" id="PTHR30026:SF20">
    <property type="entry name" value="OUTER MEMBRANE PROTEIN TOLC"/>
    <property type="match status" value="1"/>
</dbReference>
<dbReference type="PANTHER" id="PTHR30026">
    <property type="entry name" value="OUTER MEMBRANE PROTEIN TOLC"/>
    <property type="match status" value="1"/>
</dbReference>
<evidence type="ECO:0000313" key="9">
    <source>
        <dbReference type="EMBL" id="GHM59443.1"/>
    </source>
</evidence>
<dbReference type="Pfam" id="PF02321">
    <property type="entry name" value="OEP"/>
    <property type="match status" value="2"/>
</dbReference>
<evidence type="ECO:0000256" key="1">
    <source>
        <dbReference type="ARBA" id="ARBA00004442"/>
    </source>
</evidence>
<proteinExistence type="inferred from homology"/>
<keyword evidence="4" id="KW-1134">Transmembrane beta strand</keyword>
<comment type="similarity">
    <text evidence="2">Belongs to the outer membrane factor (OMF) (TC 1.B.17) family.</text>
</comment>
<evidence type="ECO:0000256" key="5">
    <source>
        <dbReference type="ARBA" id="ARBA00022692"/>
    </source>
</evidence>
<comment type="subcellular location">
    <subcellularLocation>
        <location evidence="1">Cell outer membrane</location>
    </subcellularLocation>
</comment>
<dbReference type="Proteomes" id="UP000637906">
    <property type="component" value="Unassembled WGS sequence"/>
</dbReference>
<protein>
    <recommendedName>
        <fullName evidence="11">TolC family protein</fullName>
    </recommendedName>
</protein>
<keyword evidence="5" id="KW-0812">Transmembrane</keyword>
<keyword evidence="3" id="KW-0813">Transport</keyword>
<sequence>MKNLLYLVLIILLTATNSYSTELEEAIDKAIANSIKIKAQSYALQGAKKQLKMNGISNFLPMVTYDFKIENVNEQDKYRRVIDPNIDYTSKVGQLSISERIDGSWLAAPSQAKYQIAVEKLNFLQTKQKVLLDAVAAYVKVLTAMGVEDLSKRNENVLKQYLDMAQKRFAVGEVTKTDVFQAEARLAFAMSEQIKADGNLRIANASYSHIVGEEPKNLLQPADLPAIPNSLEECLETAKKSNPILKSVFYRHKAADQAVMIALSKSLPSLDISAKIKNTYKPSNQRDYSLSFNVSVPIFQRGTNFAVIDQANFTAKQYMHDYYEAVKNIEEEVITRWENVLTACSILDSSKEAVKAAEVVVDGIKQEAELSLRTTIDVLDAERELFKAKINLTEAEGNYVISIYNLLFTIGNLNIT</sequence>
<reference evidence="9 10" key="1">
    <citation type="journal article" date="2021" name="Microb. Ecol.">
        <title>Candidatus Mesenet longicola: Novel Endosymbionts of Brontispa longissima that Induce Cytoplasmic Incompatibility.</title>
        <authorList>
            <person name="Takano S."/>
            <person name="Gotoh Y."/>
            <person name="Hayashi T."/>
        </authorList>
    </citation>
    <scope>NUCLEOTIDE SEQUENCE [LARGE SCALE GENOMIC DNA]</scope>
    <source>
        <strain evidence="9">L5</strain>
    </source>
</reference>
<dbReference type="InterPro" id="IPR003423">
    <property type="entry name" value="OMP_efflux"/>
</dbReference>
<keyword evidence="8" id="KW-0732">Signal</keyword>
<evidence type="ECO:0008006" key="11">
    <source>
        <dbReference type="Google" id="ProtNLM"/>
    </source>
</evidence>
<comment type="caution">
    <text evidence="9">The sequence shown here is derived from an EMBL/GenBank/DDBJ whole genome shotgun (WGS) entry which is preliminary data.</text>
</comment>
<dbReference type="InterPro" id="IPR051906">
    <property type="entry name" value="TolC-like"/>
</dbReference>
<feature type="chain" id="PRO_5035208719" description="TolC family protein" evidence="8">
    <location>
        <begin position="21"/>
        <end position="416"/>
    </location>
</feature>
<organism evidence="9 10">
    <name type="scientific">Candidatus Mesenet longicola</name>
    <dbReference type="NCBI Taxonomy" id="1892558"/>
    <lineage>
        <taxon>Bacteria</taxon>
        <taxon>Pseudomonadati</taxon>
        <taxon>Pseudomonadota</taxon>
        <taxon>Alphaproteobacteria</taxon>
        <taxon>Rickettsiales</taxon>
        <taxon>Anaplasmataceae</taxon>
        <taxon>Candidatus Mesenet</taxon>
    </lineage>
</organism>
<dbReference type="SUPFAM" id="SSF56954">
    <property type="entry name" value="Outer membrane efflux proteins (OEP)"/>
    <property type="match status" value="1"/>
</dbReference>
<keyword evidence="10" id="KW-1185">Reference proteome</keyword>
<evidence type="ECO:0000256" key="2">
    <source>
        <dbReference type="ARBA" id="ARBA00007613"/>
    </source>
</evidence>
<dbReference type="EMBL" id="BNGU01000014">
    <property type="protein sequence ID" value="GHM59443.1"/>
    <property type="molecule type" value="Genomic_DNA"/>
</dbReference>
<dbReference type="GO" id="GO:0015288">
    <property type="term" value="F:porin activity"/>
    <property type="evidence" value="ECO:0007669"/>
    <property type="project" value="TreeGrafter"/>
</dbReference>
<dbReference type="AlphaFoldDB" id="A0A8J3HPT6"/>
<feature type="signal peptide" evidence="8">
    <location>
        <begin position="1"/>
        <end position="20"/>
    </location>
</feature>
<accession>A0A8J3HPT6</accession>
<dbReference type="Gene3D" id="1.20.1600.10">
    <property type="entry name" value="Outer membrane efflux proteins (OEP)"/>
    <property type="match status" value="1"/>
</dbReference>
<evidence type="ECO:0000256" key="3">
    <source>
        <dbReference type="ARBA" id="ARBA00022448"/>
    </source>
</evidence>